<protein>
    <submittedName>
        <fullName evidence="1">Uncharacterized protein</fullName>
    </submittedName>
</protein>
<evidence type="ECO:0000313" key="2">
    <source>
        <dbReference type="Proteomes" id="UP000236291"/>
    </source>
</evidence>
<dbReference type="Proteomes" id="UP000236291">
    <property type="component" value="Unassembled WGS sequence"/>
</dbReference>
<reference evidence="1 2" key="2">
    <citation type="journal article" date="2017" name="Front. Plant Sci.">
        <title>Gene Classification and Mining of Molecular Markers Useful in Red Clover (Trifolium pratense) Breeding.</title>
        <authorList>
            <person name="Istvanek J."/>
            <person name="Dluhosova J."/>
            <person name="Dluhos P."/>
            <person name="Patkova L."/>
            <person name="Nedelnik J."/>
            <person name="Repkova J."/>
        </authorList>
    </citation>
    <scope>NUCLEOTIDE SEQUENCE [LARGE SCALE GENOMIC DNA]</scope>
    <source>
        <strain evidence="2">cv. Tatra</strain>
        <tissue evidence="1">Young leaves</tissue>
    </source>
</reference>
<dbReference type="EMBL" id="ASHM01003214">
    <property type="protein sequence ID" value="PNY09541.1"/>
    <property type="molecule type" value="Genomic_DNA"/>
</dbReference>
<proteinExistence type="predicted"/>
<sequence length="106" mass="12136">MESMANPRCFKENIDTFKDCCCLVGIDAGKQIRNVIQSAYKIERRAGGLKDILGELPKREASHFRSQVSKLASEAKREKNSLAKELYQICDHVAQFNEIKQYTHMN</sequence>
<comment type="caution">
    <text evidence="1">The sequence shown here is derived from an EMBL/GenBank/DDBJ whole genome shotgun (WGS) entry which is preliminary data.</text>
</comment>
<dbReference type="STRING" id="57577.A0A2K3P2M8"/>
<dbReference type="PANTHER" id="PTHR34554:SF1">
    <property type="entry name" value="ALANINE-TRNA LIGASE"/>
    <property type="match status" value="1"/>
</dbReference>
<reference evidence="1 2" key="1">
    <citation type="journal article" date="2014" name="Am. J. Bot.">
        <title>Genome assembly and annotation for red clover (Trifolium pratense; Fabaceae).</title>
        <authorList>
            <person name="Istvanek J."/>
            <person name="Jaros M."/>
            <person name="Krenek A."/>
            <person name="Repkova J."/>
        </authorList>
    </citation>
    <scope>NUCLEOTIDE SEQUENCE [LARGE SCALE GENOMIC DNA]</scope>
    <source>
        <strain evidence="2">cv. Tatra</strain>
        <tissue evidence="1">Young leaves</tissue>
    </source>
</reference>
<evidence type="ECO:0000313" key="1">
    <source>
        <dbReference type="EMBL" id="PNY09541.1"/>
    </source>
</evidence>
<dbReference type="InterPro" id="IPR053284">
    <property type="entry name" value="RGS1-HXK1_interactor"/>
</dbReference>
<dbReference type="ExpressionAtlas" id="A0A2K3P2M8">
    <property type="expression patterns" value="baseline"/>
</dbReference>
<organism evidence="1 2">
    <name type="scientific">Trifolium pratense</name>
    <name type="common">Red clover</name>
    <dbReference type="NCBI Taxonomy" id="57577"/>
    <lineage>
        <taxon>Eukaryota</taxon>
        <taxon>Viridiplantae</taxon>
        <taxon>Streptophyta</taxon>
        <taxon>Embryophyta</taxon>
        <taxon>Tracheophyta</taxon>
        <taxon>Spermatophyta</taxon>
        <taxon>Magnoliopsida</taxon>
        <taxon>eudicotyledons</taxon>
        <taxon>Gunneridae</taxon>
        <taxon>Pentapetalae</taxon>
        <taxon>rosids</taxon>
        <taxon>fabids</taxon>
        <taxon>Fabales</taxon>
        <taxon>Fabaceae</taxon>
        <taxon>Papilionoideae</taxon>
        <taxon>50 kb inversion clade</taxon>
        <taxon>NPAAA clade</taxon>
        <taxon>Hologalegina</taxon>
        <taxon>IRL clade</taxon>
        <taxon>Trifolieae</taxon>
        <taxon>Trifolium</taxon>
    </lineage>
</organism>
<accession>A0A2K3P2M8</accession>
<gene>
    <name evidence="1" type="ORF">L195_g006094</name>
</gene>
<dbReference type="PANTHER" id="PTHR34554">
    <property type="entry name" value="RGS1-HXK1-INTERACTING PROTEIN 1"/>
    <property type="match status" value="1"/>
</dbReference>
<dbReference type="AlphaFoldDB" id="A0A2K3P2M8"/>
<name>A0A2K3P2M8_TRIPR</name>